<feature type="compositionally biased region" description="Basic and acidic residues" evidence="1">
    <location>
        <begin position="391"/>
        <end position="401"/>
    </location>
</feature>
<proteinExistence type="predicted"/>
<sequence length="429" mass="48530">MPPEPAEEIQREAEEADNAEEADATSWVARNKAFRRNAATWSLSNPASRLVILKSCMAVTASLIHRCLQIGSSEWEAEQELKASRGQARSYRILEAASLHDLKDFFAGMFRLLLQPPRGLAREQLNSQILVLLFRMVSRAVCAMHQLLRRARRSYPYKLFTAMTENCYPNDPSCLHDELTAQFKAWFPEFNADASVHMQVLALSIDLEIAAIEARHAASRRLTMSAVQQWVPDMQEVSAIWTYRQVSLREQVLPSQGHATRVAEESDAAKRRKGAGGAWRAFVHERCKGQKLSIGFAKELSSEYKNLPFAEMQRFQRLGVFANLAWRSGFASFGDRERQRGDRSRMLRDVPAGGAGHDLEIAELHDLSLQIHSIRQEAGLQRRKELSAERSERDALARARESAVQSFPVTRSTPYIRNPLPTKTKTEVA</sequence>
<evidence type="ECO:0000313" key="3">
    <source>
        <dbReference type="Proteomes" id="UP000649617"/>
    </source>
</evidence>
<dbReference type="OrthoDB" id="418394at2759"/>
<dbReference type="Proteomes" id="UP000649617">
    <property type="component" value="Unassembled WGS sequence"/>
</dbReference>
<feature type="region of interest" description="Disordered" evidence="1">
    <location>
        <begin position="391"/>
        <end position="429"/>
    </location>
</feature>
<accession>A0A812WWS0</accession>
<feature type="compositionally biased region" description="Acidic residues" evidence="1">
    <location>
        <begin position="14"/>
        <end position="23"/>
    </location>
</feature>
<feature type="compositionally biased region" description="Polar residues" evidence="1">
    <location>
        <begin position="403"/>
        <end position="415"/>
    </location>
</feature>
<evidence type="ECO:0000313" key="2">
    <source>
        <dbReference type="EMBL" id="CAE7701418.1"/>
    </source>
</evidence>
<feature type="region of interest" description="Disordered" evidence="1">
    <location>
        <begin position="1"/>
        <end position="24"/>
    </location>
</feature>
<comment type="caution">
    <text evidence="2">The sequence shown here is derived from an EMBL/GenBank/DDBJ whole genome shotgun (WGS) entry which is preliminary data.</text>
</comment>
<evidence type="ECO:0000256" key="1">
    <source>
        <dbReference type="SAM" id="MobiDB-lite"/>
    </source>
</evidence>
<name>A0A812WWS0_SYMPI</name>
<keyword evidence="3" id="KW-1185">Reference proteome</keyword>
<dbReference type="AlphaFoldDB" id="A0A812WWS0"/>
<protein>
    <submittedName>
        <fullName evidence="2">Uncharacterized protein</fullName>
    </submittedName>
</protein>
<organism evidence="2 3">
    <name type="scientific">Symbiodinium pilosum</name>
    <name type="common">Dinoflagellate</name>
    <dbReference type="NCBI Taxonomy" id="2952"/>
    <lineage>
        <taxon>Eukaryota</taxon>
        <taxon>Sar</taxon>
        <taxon>Alveolata</taxon>
        <taxon>Dinophyceae</taxon>
        <taxon>Suessiales</taxon>
        <taxon>Symbiodiniaceae</taxon>
        <taxon>Symbiodinium</taxon>
    </lineage>
</organism>
<reference evidence="2" key="1">
    <citation type="submission" date="2021-02" db="EMBL/GenBank/DDBJ databases">
        <authorList>
            <person name="Dougan E. K."/>
            <person name="Rhodes N."/>
            <person name="Thang M."/>
            <person name="Chan C."/>
        </authorList>
    </citation>
    <scope>NUCLEOTIDE SEQUENCE</scope>
</reference>
<dbReference type="EMBL" id="CAJNIZ010044802">
    <property type="protein sequence ID" value="CAE7701418.1"/>
    <property type="molecule type" value="Genomic_DNA"/>
</dbReference>
<gene>
    <name evidence="2" type="ORF">SPIL2461_LOCUS19725</name>
</gene>